<dbReference type="PROSITE" id="PS51450">
    <property type="entry name" value="LRR"/>
    <property type="match status" value="1"/>
</dbReference>
<keyword evidence="11" id="KW-0325">Glycoprotein</keyword>
<organism evidence="12 13">
    <name type="scientific">Rhamnella rubrinervis</name>
    <dbReference type="NCBI Taxonomy" id="2594499"/>
    <lineage>
        <taxon>Eukaryota</taxon>
        <taxon>Viridiplantae</taxon>
        <taxon>Streptophyta</taxon>
        <taxon>Embryophyta</taxon>
        <taxon>Tracheophyta</taxon>
        <taxon>Spermatophyta</taxon>
        <taxon>Magnoliopsida</taxon>
        <taxon>eudicotyledons</taxon>
        <taxon>Gunneridae</taxon>
        <taxon>Pentapetalae</taxon>
        <taxon>rosids</taxon>
        <taxon>fabids</taxon>
        <taxon>Rosales</taxon>
        <taxon>Rhamnaceae</taxon>
        <taxon>rhamnoid group</taxon>
        <taxon>Rhamneae</taxon>
        <taxon>Rhamnella</taxon>
    </lineage>
</organism>
<evidence type="ECO:0000256" key="7">
    <source>
        <dbReference type="ARBA" id="ARBA00022737"/>
    </source>
</evidence>
<keyword evidence="6" id="KW-0732">Signal</keyword>
<evidence type="ECO:0000256" key="4">
    <source>
        <dbReference type="ARBA" id="ARBA00022614"/>
    </source>
</evidence>
<dbReference type="GO" id="GO:0046912">
    <property type="term" value="F:acyltransferase activity, acyl groups converted into alkyl on transfer"/>
    <property type="evidence" value="ECO:0007669"/>
    <property type="project" value="InterPro"/>
</dbReference>
<comment type="caution">
    <text evidence="12">The sequence shown here is derived from an EMBL/GenBank/DDBJ whole genome shotgun (WGS) entry which is preliminary data.</text>
</comment>
<evidence type="ECO:0000256" key="5">
    <source>
        <dbReference type="ARBA" id="ARBA00022692"/>
    </source>
</evidence>
<dbReference type="SMART" id="SM00365">
    <property type="entry name" value="LRR_SD22"/>
    <property type="match status" value="5"/>
</dbReference>
<evidence type="ECO:0000313" key="13">
    <source>
        <dbReference type="Proteomes" id="UP000796880"/>
    </source>
</evidence>
<comment type="similarity">
    <text evidence="2">Belongs to the RLP family.</text>
</comment>
<dbReference type="SUPFAM" id="SSF48256">
    <property type="entry name" value="Citrate synthase"/>
    <property type="match status" value="1"/>
</dbReference>
<sequence length="965" mass="108728">MGTRIPVQYCGIKSANSFIGSLLHDLNTVDARPADIESINDVDGDAITEDRLDNDDDSNAVTIGVALPAAGGLYRRLAKKFPKRDPRYLCQREFTLKHLPDDLLFQLVSNLYEIVPPILTELGKNNLRGCIPAWIRWRLLKMRIISLRFNEFYGHFPDQLCALSSLQILDVSYNNLSGRIPRCFNNFFVMAQKSDYYTYDFSYKYDEASYMDLLIVMKGEAEEYNTILKFIISMGLSSNHLSGHIPTEMTSFSALISVNLSNNQLEGEIPNGNNSSVMSCIETERQALVSLKQYLYDPSNRLASCVGEDCYKWSGIICHNITGHVRKLILRGPPPIDYIASSKELNAHKKTLLGGKISPALLNLKHLHHLDLSNNDFGGNRIPKFLGSFASLRYLNLSQAGFDGMIPHQSGNLTKLCTLDLHGRTRIVNGHFNYFNGYAKNLQWLTHLPSLRYLDLSYVELQHASDWMEVTNSLPSFVVLRLSYCNLSFNSIPPIHHINFSSLAILDLSENYYYSENTSIPKWVFNIRSLTSLDLSDNYFIGPISEGIQNLTSLTHLDLSWNFFNTSSIPRSLYGLSHLEFLNLGYNKFSGTISSDIKNLTSIISLDLSWNQLCKLKEIHLSDNKWNQSISQVLDSLCGCVSDGLEVQLYGRLVRSQIWKFKALTHIYLSSNSISGRIPASLGNVSSLRYVGLSRRIPYISNIGNDGLEIDLSYNHFEGPLPYISSKVINRDFSNNNFSGSISHFLCNKPRELMDLESLILANNQLSGQLPDCWSWIGSRFLKMRIISLRFNEFYGHLPDQLCALSSLQILDVSYNNLSSRIPRCFNNFSVMAQTSDYYTYGFSYNLSNDRGYYMIFMEELLLVMKGEIPKQIGEMKALLSLDFSLNQLSGEIPQSMSTMSFLSHLNLSHNNLTGMIPLGTQLQSFTATSFIGNNLCGHPLTPNCNTSGGSAEKKNIEDGDCGLS</sequence>
<keyword evidence="4" id="KW-0433">Leucine-rich repeat</keyword>
<dbReference type="SUPFAM" id="SSF52058">
    <property type="entry name" value="L domain-like"/>
    <property type="match status" value="1"/>
</dbReference>
<protein>
    <submittedName>
        <fullName evidence="12">Uncharacterized protein</fullName>
    </submittedName>
</protein>
<dbReference type="PANTHER" id="PTHR48063:SF98">
    <property type="entry name" value="LRR RECEPTOR-LIKE SERINE_THREONINE-PROTEIN KINASE FLS2"/>
    <property type="match status" value="1"/>
</dbReference>
<dbReference type="FunFam" id="3.80.10.10:FF:000383">
    <property type="entry name" value="Leucine-rich repeat receptor protein kinase EMS1"/>
    <property type="match status" value="1"/>
</dbReference>
<keyword evidence="5" id="KW-0812">Transmembrane</keyword>
<evidence type="ECO:0000256" key="6">
    <source>
        <dbReference type="ARBA" id="ARBA00022729"/>
    </source>
</evidence>
<dbReference type="SUPFAM" id="SSF52047">
    <property type="entry name" value="RNI-like"/>
    <property type="match status" value="1"/>
</dbReference>
<evidence type="ECO:0000256" key="8">
    <source>
        <dbReference type="ARBA" id="ARBA00022989"/>
    </source>
</evidence>
<gene>
    <name evidence="12" type="ORF">FNV43_RR27179</name>
</gene>
<dbReference type="PANTHER" id="PTHR48063">
    <property type="entry name" value="LRR RECEPTOR-LIKE KINASE"/>
    <property type="match status" value="1"/>
</dbReference>
<proteinExistence type="inferred from homology"/>
<dbReference type="InterPro" id="IPR046956">
    <property type="entry name" value="RLP23-like"/>
</dbReference>
<dbReference type="Gene3D" id="3.80.10.10">
    <property type="entry name" value="Ribonuclease Inhibitor"/>
    <property type="match status" value="4"/>
</dbReference>
<evidence type="ECO:0000256" key="2">
    <source>
        <dbReference type="ARBA" id="ARBA00009592"/>
    </source>
</evidence>
<keyword evidence="8" id="KW-1133">Transmembrane helix</keyword>
<dbReference type="Proteomes" id="UP000796880">
    <property type="component" value="Unassembled WGS sequence"/>
</dbReference>
<dbReference type="SMART" id="SM00369">
    <property type="entry name" value="LRR_TYP"/>
    <property type="match status" value="7"/>
</dbReference>
<dbReference type="GO" id="GO:0005886">
    <property type="term" value="C:plasma membrane"/>
    <property type="evidence" value="ECO:0007669"/>
    <property type="project" value="UniProtKB-SubCell"/>
</dbReference>
<evidence type="ECO:0000256" key="10">
    <source>
        <dbReference type="ARBA" id="ARBA00023170"/>
    </source>
</evidence>
<evidence type="ECO:0000256" key="11">
    <source>
        <dbReference type="ARBA" id="ARBA00023180"/>
    </source>
</evidence>
<keyword evidence="9" id="KW-0472">Membrane</keyword>
<keyword evidence="7" id="KW-0677">Repeat</keyword>
<reference evidence="12" key="1">
    <citation type="submission" date="2020-03" db="EMBL/GenBank/DDBJ databases">
        <title>A high-quality chromosome-level genome assembly of a woody plant with both climbing and erect habits, Rhamnella rubrinervis.</title>
        <authorList>
            <person name="Lu Z."/>
            <person name="Yang Y."/>
            <person name="Zhu X."/>
            <person name="Sun Y."/>
        </authorList>
    </citation>
    <scope>NUCLEOTIDE SEQUENCE</scope>
    <source>
        <strain evidence="12">BYM</strain>
        <tissue evidence="12">Leaf</tissue>
    </source>
</reference>
<evidence type="ECO:0000256" key="1">
    <source>
        <dbReference type="ARBA" id="ARBA00004251"/>
    </source>
</evidence>
<dbReference type="OrthoDB" id="1600340at2759"/>
<dbReference type="AlphaFoldDB" id="A0A8K0DQT1"/>
<dbReference type="InterPro" id="IPR003591">
    <property type="entry name" value="Leu-rich_rpt_typical-subtyp"/>
</dbReference>
<dbReference type="InterPro" id="IPR036969">
    <property type="entry name" value="Citrate_synthase_sf"/>
</dbReference>
<dbReference type="EMBL" id="VOIH02000012">
    <property type="protein sequence ID" value="KAF3432439.1"/>
    <property type="molecule type" value="Genomic_DNA"/>
</dbReference>
<evidence type="ECO:0000256" key="3">
    <source>
        <dbReference type="ARBA" id="ARBA00022475"/>
    </source>
</evidence>
<dbReference type="InterPro" id="IPR001611">
    <property type="entry name" value="Leu-rich_rpt"/>
</dbReference>
<evidence type="ECO:0000256" key="9">
    <source>
        <dbReference type="ARBA" id="ARBA00023136"/>
    </source>
</evidence>
<keyword evidence="10" id="KW-0675">Receptor</keyword>
<dbReference type="InterPro" id="IPR032675">
    <property type="entry name" value="LRR_dom_sf"/>
</dbReference>
<dbReference type="Pfam" id="PF00560">
    <property type="entry name" value="LRR_1"/>
    <property type="match status" value="9"/>
</dbReference>
<keyword evidence="13" id="KW-1185">Reference proteome</keyword>
<evidence type="ECO:0000313" key="12">
    <source>
        <dbReference type="EMBL" id="KAF3432439.1"/>
    </source>
</evidence>
<name>A0A8K0DQT1_9ROSA</name>
<keyword evidence="3" id="KW-1003">Cell membrane</keyword>
<comment type="subcellular location">
    <subcellularLocation>
        <location evidence="1">Cell membrane</location>
        <topology evidence="1">Single-pass type I membrane protein</topology>
    </subcellularLocation>
</comment>
<accession>A0A8K0DQT1</accession>